<dbReference type="EMBL" id="JAVFKY010000003">
    <property type="protein sequence ID" value="KAK5579141.1"/>
    <property type="molecule type" value="Genomic_DNA"/>
</dbReference>
<feature type="compositionally biased region" description="Polar residues" evidence="2">
    <location>
        <begin position="67"/>
        <end position="79"/>
    </location>
</feature>
<dbReference type="Pfam" id="PF01713">
    <property type="entry name" value="Smr"/>
    <property type="match status" value="1"/>
</dbReference>
<dbReference type="SMART" id="SM00322">
    <property type="entry name" value="KH"/>
    <property type="match status" value="1"/>
</dbReference>
<dbReference type="InterPro" id="IPR036063">
    <property type="entry name" value="Smr_dom_sf"/>
</dbReference>
<name>A0AAN7YUB9_9MYCE</name>
<dbReference type="Gene3D" id="3.30.1370.10">
    <property type="entry name" value="K Homology domain, type 1"/>
    <property type="match status" value="1"/>
</dbReference>
<feature type="compositionally biased region" description="Low complexity" evidence="2">
    <location>
        <begin position="28"/>
        <end position="57"/>
    </location>
</feature>
<accession>A0AAN7YUB9</accession>
<dbReference type="Pfam" id="PF00013">
    <property type="entry name" value="KH_1"/>
    <property type="match status" value="1"/>
</dbReference>
<dbReference type="PANTHER" id="PTHR47417">
    <property type="entry name" value="SMR DOMAIN-CONTAINING PROTEIN YPL199C"/>
    <property type="match status" value="1"/>
</dbReference>
<dbReference type="Gene3D" id="3.30.1370.110">
    <property type="match status" value="1"/>
</dbReference>
<feature type="compositionally biased region" description="Basic and acidic residues" evidence="2">
    <location>
        <begin position="1"/>
        <end position="19"/>
    </location>
</feature>
<evidence type="ECO:0000256" key="2">
    <source>
        <dbReference type="SAM" id="MobiDB-lite"/>
    </source>
</evidence>
<dbReference type="AlphaFoldDB" id="A0AAN7YUB9"/>
<proteinExistence type="predicted"/>
<dbReference type="SMART" id="SM01162">
    <property type="entry name" value="DUF1771"/>
    <property type="match status" value="1"/>
</dbReference>
<dbReference type="PROSITE" id="PS50828">
    <property type="entry name" value="SMR"/>
    <property type="match status" value="1"/>
</dbReference>
<dbReference type="PROSITE" id="PS50084">
    <property type="entry name" value="KH_TYPE_1"/>
    <property type="match status" value="1"/>
</dbReference>
<dbReference type="InterPro" id="IPR004087">
    <property type="entry name" value="KH_dom"/>
</dbReference>
<dbReference type="Proteomes" id="UP001344447">
    <property type="component" value="Unassembled WGS sequence"/>
</dbReference>
<evidence type="ECO:0000313" key="5">
    <source>
        <dbReference type="Proteomes" id="UP001344447"/>
    </source>
</evidence>
<evidence type="ECO:0000256" key="1">
    <source>
        <dbReference type="PROSITE-ProRule" id="PRU00117"/>
    </source>
</evidence>
<dbReference type="PANTHER" id="PTHR47417:SF2">
    <property type="entry name" value="SMALL MUTS RELATED FAMILY PROTEIN"/>
    <property type="match status" value="1"/>
</dbReference>
<sequence>MGAICGKEKSASRKVKDAPTRPPQSSGTTVAAARQTPTQQQQQPQQQPRAAQQPTPVSHQKEPIRPAQQTSGSGKSKTLNVDKELHKYIIGTKGATIKQIKEDTGCDIEIPENGETITVRGSSDSDCQRAIDMINKIKGEHKTQNQKDKEYNDMKDDHEKEHQRTEELYKKGQDKVDRIAKERDDLHKQADKAFESGDKSLGHQLREQAKAKTQELEKASKEASRSVFLAKNAKNDKFTVDLHGLHANDAIELLVERLDEIKSSKGKEFTIITGAGNHSDANGPKIKPMVHKLMKEKGYTYSEVNNGSIVCTL</sequence>
<comment type="caution">
    <text evidence="4">The sequence shown here is derived from an EMBL/GenBank/DDBJ whole genome shotgun (WGS) entry which is preliminary data.</text>
</comment>
<gene>
    <name evidence="4" type="ORF">RB653_008820</name>
</gene>
<feature type="region of interest" description="Disordered" evidence="2">
    <location>
        <begin position="1"/>
        <end position="81"/>
    </location>
</feature>
<dbReference type="SUPFAM" id="SSF54791">
    <property type="entry name" value="Eukaryotic type KH-domain (KH-domain type I)"/>
    <property type="match status" value="1"/>
</dbReference>
<protein>
    <recommendedName>
        <fullName evidence="3">Smr domain-containing protein</fullName>
    </recommendedName>
</protein>
<keyword evidence="5" id="KW-1185">Reference proteome</keyword>
<dbReference type="GO" id="GO:0003723">
    <property type="term" value="F:RNA binding"/>
    <property type="evidence" value="ECO:0007669"/>
    <property type="project" value="UniProtKB-UniRule"/>
</dbReference>
<organism evidence="4 5">
    <name type="scientific">Dictyostelium firmibasis</name>
    <dbReference type="NCBI Taxonomy" id="79012"/>
    <lineage>
        <taxon>Eukaryota</taxon>
        <taxon>Amoebozoa</taxon>
        <taxon>Evosea</taxon>
        <taxon>Eumycetozoa</taxon>
        <taxon>Dictyostelia</taxon>
        <taxon>Dictyosteliales</taxon>
        <taxon>Dictyosteliaceae</taxon>
        <taxon>Dictyostelium</taxon>
    </lineage>
</organism>
<dbReference type="InterPro" id="IPR036612">
    <property type="entry name" value="KH_dom_type_1_sf"/>
</dbReference>
<dbReference type="SMART" id="SM00463">
    <property type="entry name" value="SMR"/>
    <property type="match status" value="1"/>
</dbReference>
<reference evidence="4 5" key="1">
    <citation type="submission" date="2023-11" db="EMBL/GenBank/DDBJ databases">
        <title>Dfirmibasis_genome.</title>
        <authorList>
            <person name="Edelbroek B."/>
            <person name="Kjellin J."/>
            <person name="Jerlstrom-Hultqvist J."/>
            <person name="Soderbom F."/>
        </authorList>
    </citation>
    <scope>NUCLEOTIDE SEQUENCE [LARGE SCALE GENOMIC DNA]</scope>
    <source>
        <strain evidence="4 5">TNS-C-14</strain>
    </source>
</reference>
<feature type="region of interest" description="Disordered" evidence="2">
    <location>
        <begin position="140"/>
        <end position="176"/>
    </location>
</feature>
<dbReference type="SUPFAM" id="SSF160443">
    <property type="entry name" value="SMR domain-like"/>
    <property type="match status" value="1"/>
</dbReference>
<dbReference type="InterPro" id="IPR004088">
    <property type="entry name" value="KH_dom_type_1"/>
</dbReference>
<evidence type="ECO:0000259" key="3">
    <source>
        <dbReference type="PROSITE" id="PS50828"/>
    </source>
</evidence>
<feature type="domain" description="Smr" evidence="3">
    <location>
        <begin position="240"/>
        <end position="313"/>
    </location>
</feature>
<dbReference type="CDD" id="cd22411">
    <property type="entry name" value="KH-I_Vigilin_rpt8"/>
    <property type="match status" value="1"/>
</dbReference>
<evidence type="ECO:0000313" key="4">
    <source>
        <dbReference type="EMBL" id="KAK5579141.1"/>
    </source>
</evidence>
<dbReference type="InterPro" id="IPR002625">
    <property type="entry name" value="Smr_dom"/>
</dbReference>
<keyword evidence="1" id="KW-0694">RNA-binding</keyword>
<dbReference type="Pfam" id="PF08590">
    <property type="entry name" value="DUF1771"/>
    <property type="match status" value="1"/>
</dbReference>
<dbReference type="InterPro" id="IPR053020">
    <property type="entry name" value="Smr_domain_protein"/>
</dbReference>
<dbReference type="InterPro" id="IPR013899">
    <property type="entry name" value="DUF1771"/>
</dbReference>